<protein>
    <submittedName>
        <fullName evidence="1">Uncharacterized protein</fullName>
    </submittedName>
</protein>
<gene>
    <name evidence="1" type="ORF">Voc01_100490</name>
</gene>
<name>A0A8J4EK87_9ACTN</name>
<keyword evidence="2" id="KW-1185">Reference proteome</keyword>
<dbReference type="AlphaFoldDB" id="A0A8J4EK87"/>
<sequence length="204" mass="22589">MVLYWLPLGAGGRSVRVNGRVFEACAARLERRAVRDLYHSALEVRLDGDRVVIEMTPVWGNGAVDRGVVREGPVGLRRLGRFTAFRYEVRRWHSGVIPDVGAAVGGPRQIGDDACRVRRLLDLVPQVPALTWGRDEMHTGEMWNSNSLTAWLLARSGHEVGTVRPPEHGRAPGWHAGLMVAAMQVVSRSRTDPNSDSSADKRRP</sequence>
<accession>A0A8J4EK87</accession>
<reference evidence="1" key="1">
    <citation type="submission" date="2021-01" db="EMBL/GenBank/DDBJ databases">
        <title>Whole genome shotgun sequence of Virgisporangium ochraceum NBRC 16418.</title>
        <authorList>
            <person name="Komaki H."/>
            <person name="Tamura T."/>
        </authorList>
    </citation>
    <scope>NUCLEOTIDE SEQUENCE</scope>
    <source>
        <strain evidence="1">NBRC 16418</strain>
    </source>
</reference>
<organism evidence="1 2">
    <name type="scientific">Virgisporangium ochraceum</name>
    <dbReference type="NCBI Taxonomy" id="65505"/>
    <lineage>
        <taxon>Bacteria</taxon>
        <taxon>Bacillati</taxon>
        <taxon>Actinomycetota</taxon>
        <taxon>Actinomycetes</taxon>
        <taxon>Micromonosporales</taxon>
        <taxon>Micromonosporaceae</taxon>
        <taxon>Virgisporangium</taxon>
    </lineage>
</organism>
<evidence type="ECO:0000313" key="1">
    <source>
        <dbReference type="EMBL" id="GIJ75132.1"/>
    </source>
</evidence>
<evidence type="ECO:0000313" key="2">
    <source>
        <dbReference type="Proteomes" id="UP000635606"/>
    </source>
</evidence>
<dbReference type="RefSeq" id="WP_203934907.1">
    <property type="nucleotide sequence ID" value="NZ_BOPH01000149.1"/>
</dbReference>
<dbReference type="Proteomes" id="UP000635606">
    <property type="component" value="Unassembled WGS sequence"/>
</dbReference>
<dbReference type="EMBL" id="BOPH01000149">
    <property type="protein sequence ID" value="GIJ75132.1"/>
    <property type="molecule type" value="Genomic_DNA"/>
</dbReference>
<proteinExistence type="predicted"/>
<comment type="caution">
    <text evidence="1">The sequence shown here is derived from an EMBL/GenBank/DDBJ whole genome shotgun (WGS) entry which is preliminary data.</text>
</comment>